<evidence type="ECO:0000313" key="2">
    <source>
        <dbReference type="EMBL" id="KAB8212934.1"/>
    </source>
</evidence>
<feature type="compositionally biased region" description="Polar residues" evidence="1">
    <location>
        <begin position="1"/>
        <end position="15"/>
    </location>
</feature>
<dbReference type="AlphaFoldDB" id="A0A5N6E801"/>
<reference evidence="2 3" key="1">
    <citation type="submission" date="2019-04" db="EMBL/GenBank/DDBJ databases">
        <title>Fungal friends and foes A comparative genomics study of 23 Aspergillus species from section Flavi.</title>
        <authorList>
            <consortium name="DOE Joint Genome Institute"/>
            <person name="Kjaerbolling I."/>
            <person name="Vesth T.C."/>
            <person name="Frisvad J.C."/>
            <person name="Nybo J.L."/>
            <person name="Theobald S."/>
            <person name="Kildgaard S."/>
            <person name="Petersen T.I."/>
            <person name="Kuo A."/>
            <person name="Sato A."/>
            <person name="Lyhne E.K."/>
            <person name="Kogle M.E."/>
            <person name="Wiebenga A."/>
            <person name="Kun R.S."/>
            <person name="Lubbers R.J."/>
            <person name="Makela M.R."/>
            <person name="Barry K."/>
            <person name="Chovatia M."/>
            <person name="Clum A."/>
            <person name="Daum C."/>
            <person name="Haridas S."/>
            <person name="He G."/>
            <person name="LaButti K."/>
            <person name="Lipzen A."/>
            <person name="Mondo S."/>
            <person name="Pangilinan J."/>
            <person name="Riley R."/>
            <person name="Salamov A."/>
            <person name="Simmons B.A."/>
            <person name="Magnuson J.K."/>
            <person name="Henrissat B."/>
            <person name="Mortensen U.H."/>
            <person name="Larsen T.O."/>
            <person name="De vries R.P."/>
            <person name="Grigoriev I.V."/>
            <person name="Machida M."/>
            <person name="Baker S.E."/>
            <person name="Andersen M.R."/>
        </authorList>
    </citation>
    <scope>NUCLEOTIDE SEQUENCE [LARGE SCALE GENOMIC DNA]</scope>
    <source>
        <strain evidence="2 3">CBS 126849</strain>
    </source>
</reference>
<feature type="region of interest" description="Disordered" evidence="1">
    <location>
        <begin position="1"/>
        <end position="32"/>
    </location>
</feature>
<dbReference type="EMBL" id="ML733779">
    <property type="protein sequence ID" value="KAB8212934.1"/>
    <property type="molecule type" value="Genomic_DNA"/>
</dbReference>
<keyword evidence="3" id="KW-1185">Reference proteome</keyword>
<name>A0A5N6E801_9EURO</name>
<evidence type="ECO:0000313" key="3">
    <source>
        <dbReference type="Proteomes" id="UP000326799"/>
    </source>
</evidence>
<protein>
    <submittedName>
        <fullName evidence="2">Uncharacterized protein</fullName>
    </submittedName>
</protein>
<evidence type="ECO:0000256" key="1">
    <source>
        <dbReference type="SAM" id="MobiDB-lite"/>
    </source>
</evidence>
<dbReference type="Proteomes" id="UP000326799">
    <property type="component" value="Unassembled WGS sequence"/>
</dbReference>
<accession>A0A5N6E801</accession>
<feature type="compositionally biased region" description="Polar residues" evidence="1">
    <location>
        <begin position="23"/>
        <end position="32"/>
    </location>
</feature>
<organism evidence="2 3">
    <name type="scientific">Aspergillus novoparasiticus</name>
    <dbReference type="NCBI Taxonomy" id="986946"/>
    <lineage>
        <taxon>Eukaryota</taxon>
        <taxon>Fungi</taxon>
        <taxon>Dikarya</taxon>
        <taxon>Ascomycota</taxon>
        <taxon>Pezizomycotina</taxon>
        <taxon>Eurotiomycetes</taxon>
        <taxon>Eurotiomycetidae</taxon>
        <taxon>Eurotiales</taxon>
        <taxon>Aspergillaceae</taxon>
        <taxon>Aspergillus</taxon>
        <taxon>Aspergillus subgen. Circumdati</taxon>
    </lineage>
</organism>
<sequence>MESTQESYVAHSSLQAYDGGPQEPSNHTPSSQVIGRYVDTDIPCDSLGYIQNAPPRSYICRGCLVVICEENTCFCCEESRNPGYLISASDKEEVSKARHITQKQNWMVLRDYNELQQSLGDSRSMTMRQNIASSYHWNELRVSDIRTKCMWSFLANVDYREQLA</sequence>
<proteinExistence type="predicted"/>
<gene>
    <name evidence="2" type="ORF">BDV33DRAFT_210695</name>
</gene>